<comment type="caution">
    <text evidence="2">The sequence shown here is derived from an EMBL/GenBank/DDBJ whole genome shotgun (WGS) entry which is preliminary data.</text>
</comment>
<protein>
    <recommendedName>
        <fullName evidence="1">Reverse transcriptase/retrotransposon-derived protein RNase H-like domain-containing protein</fullName>
    </recommendedName>
</protein>
<accession>A0AAV1KU66</accession>
<dbReference type="InterPro" id="IPR043502">
    <property type="entry name" value="DNA/RNA_pol_sf"/>
</dbReference>
<dbReference type="Gene3D" id="3.30.70.270">
    <property type="match status" value="1"/>
</dbReference>
<sequence>MARPLTSLLKKDSEWRRDKNEIEAFERLKRALTERPVLAIYNSSAETQLHTDASKFVEGTTIDLEEIRADARDRIQGQQGKDREDLFRVIRAVTGIEEQSKKLEAKCQGPYRIKKTGQGHRPASELTSDVRDLWLPPSHLVILIHGLALVSLFKVTEHFHADSGHRSA</sequence>
<evidence type="ECO:0000259" key="1">
    <source>
        <dbReference type="Pfam" id="PF17919"/>
    </source>
</evidence>
<dbReference type="InterPro" id="IPR041577">
    <property type="entry name" value="RT_RNaseH_2"/>
</dbReference>
<dbReference type="Pfam" id="PF17919">
    <property type="entry name" value="RT_RNaseH_2"/>
    <property type="match status" value="1"/>
</dbReference>
<name>A0AAV1KU66_9NEOP</name>
<gene>
    <name evidence="2" type="ORF">PARMNEM_LOCUS7275</name>
</gene>
<evidence type="ECO:0000313" key="2">
    <source>
        <dbReference type="EMBL" id="CAK1586305.1"/>
    </source>
</evidence>
<dbReference type="SUPFAM" id="SSF56672">
    <property type="entry name" value="DNA/RNA polymerases"/>
    <property type="match status" value="1"/>
</dbReference>
<dbReference type="Proteomes" id="UP001314205">
    <property type="component" value="Unassembled WGS sequence"/>
</dbReference>
<evidence type="ECO:0000313" key="3">
    <source>
        <dbReference type="Proteomes" id="UP001314205"/>
    </source>
</evidence>
<dbReference type="InterPro" id="IPR043128">
    <property type="entry name" value="Rev_trsase/Diguanyl_cyclase"/>
</dbReference>
<dbReference type="GO" id="GO:0071897">
    <property type="term" value="P:DNA biosynthetic process"/>
    <property type="evidence" value="ECO:0007669"/>
    <property type="project" value="UniProtKB-ARBA"/>
</dbReference>
<organism evidence="2 3">
    <name type="scientific">Parnassius mnemosyne</name>
    <name type="common">clouded apollo</name>
    <dbReference type="NCBI Taxonomy" id="213953"/>
    <lineage>
        <taxon>Eukaryota</taxon>
        <taxon>Metazoa</taxon>
        <taxon>Ecdysozoa</taxon>
        <taxon>Arthropoda</taxon>
        <taxon>Hexapoda</taxon>
        <taxon>Insecta</taxon>
        <taxon>Pterygota</taxon>
        <taxon>Neoptera</taxon>
        <taxon>Endopterygota</taxon>
        <taxon>Lepidoptera</taxon>
        <taxon>Glossata</taxon>
        <taxon>Ditrysia</taxon>
        <taxon>Papilionoidea</taxon>
        <taxon>Papilionidae</taxon>
        <taxon>Parnassiinae</taxon>
        <taxon>Parnassini</taxon>
        <taxon>Parnassius</taxon>
        <taxon>Driopa</taxon>
    </lineage>
</organism>
<keyword evidence="3" id="KW-1185">Reference proteome</keyword>
<proteinExistence type="predicted"/>
<dbReference type="EMBL" id="CAVLGL010000080">
    <property type="protein sequence ID" value="CAK1586305.1"/>
    <property type="molecule type" value="Genomic_DNA"/>
</dbReference>
<dbReference type="AlphaFoldDB" id="A0AAV1KU66"/>
<reference evidence="2 3" key="1">
    <citation type="submission" date="2023-11" db="EMBL/GenBank/DDBJ databases">
        <authorList>
            <person name="Hedman E."/>
            <person name="Englund M."/>
            <person name="Stromberg M."/>
            <person name="Nyberg Akerstrom W."/>
            <person name="Nylinder S."/>
            <person name="Jareborg N."/>
            <person name="Kallberg Y."/>
            <person name="Kronander E."/>
        </authorList>
    </citation>
    <scope>NUCLEOTIDE SEQUENCE [LARGE SCALE GENOMIC DNA]</scope>
</reference>
<feature type="domain" description="Reverse transcriptase/retrotransposon-derived protein RNase H-like" evidence="1">
    <location>
        <begin position="20"/>
        <end position="61"/>
    </location>
</feature>